<sequence>MCDCVIYVGDLDPLVTLDELAFTFSSFNCQLISVKRSKNGTCFALLRFQSEDEVNTLMSKMRNLRFRNRPIRLMRFQPDPCLRNIKAANVFVGNIDECVTQEELHELFSSFGEVLSCKIATNDLMNSRGYGYVQYSKPNYALGAVGASGTLELADKKLVVKPFKPRNERYPNANVLPFTNCYVKNFDRRTTEADLRKLFGEFGEIGSIFIPTHSNNVLKGYAFVCFKRFDEAWNAVRHLNGKLFRGQRLYVSPAEKKADRIKALNAHLTAMTETGIFVKDLDERITEFNLYSYFGQFGKVLSAKLHRNAFGRSKGLAYVWFQSPSHAKLALKMKDMISGAQIFSFYPIFPAAAKPQLAS</sequence>
<evidence type="ECO:0000313" key="5">
    <source>
        <dbReference type="EMBL" id="VDO11902.1"/>
    </source>
</evidence>
<feature type="domain" description="RRM" evidence="4">
    <location>
        <begin position="88"/>
        <end position="165"/>
    </location>
</feature>
<dbReference type="STRING" id="102285.A0A0R3TVX7"/>
<dbReference type="PANTHER" id="PTHR24012">
    <property type="entry name" value="RNA BINDING PROTEIN"/>
    <property type="match status" value="1"/>
</dbReference>
<dbReference type="SMART" id="SM00360">
    <property type="entry name" value="RRM"/>
    <property type="match status" value="4"/>
</dbReference>
<dbReference type="Pfam" id="PF00076">
    <property type="entry name" value="RRM_1"/>
    <property type="match status" value="4"/>
</dbReference>
<feature type="domain" description="RRM" evidence="4">
    <location>
        <begin position="4"/>
        <end position="78"/>
    </location>
</feature>
<evidence type="ECO:0000259" key="4">
    <source>
        <dbReference type="PROSITE" id="PS50102"/>
    </source>
</evidence>
<dbReference type="EMBL" id="UZAE01013942">
    <property type="protein sequence ID" value="VDO11902.1"/>
    <property type="molecule type" value="Genomic_DNA"/>
</dbReference>
<evidence type="ECO:0000256" key="1">
    <source>
        <dbReference type="ARBA" id="ARBA00022737"/>
    </source>
</evidence>
<evidence type="ECO:0000256" key="2">
    <source>
        <dbReference type="ARBA" id="ARBA00022884"/>
    </source>
</evidence>
<dbReference type="AlphaFoldDB" id="A0A0R3TVX7"/>
<dbReference type="Proteomes" id="UP000278807">
    <property type="component" value="Unassembled WGS sequence"/>
</dbReference>
<accession>A0A0R3TVX7</accession>
<keyword evidence="1" id="KW-0677">Repeat</keyword>
<dbReference type="InterPro" id="IPR035979">
    <property type="entry name" value="RBD_domain_sf"/>
</dbReference>
<dbReference type="CDD" id="cd00590">
    <property type="entry name" value="RRM_SF"/>
    <property type="match status" value="2"/>
</dbReference>
<reference evidence="7" key="1">
    <citation type="submission" date="2017-02" db="UniProtKB">
        <authorList>
            <consortium name="WormBaseParasite"/>
        </authorList>
    </citation>
    <scope>IDENTIFICATION</scope>
</reference>
<dbReference type="WBParaSite" id="HNAJ_0001199601-mRNA-1">
    <property type="protein sequence ID" value="HNAJ_0001199601-mRNA-1"/>
    <property type="gene ID" value="HNAJ_0001199601"/>
</dbReference>
<evidence type="ECO:0000313" key="6">
    <source>
        <dbReference type="Proteomes" id="UP000278807"/>
    </source>
</evidence>
<dbReference type="InterPro" id="IPR000504">
    <property type="entry name" value="RRM_dom"/>
</dbReference>
<dbReference type="InterPro" id="IPR003954">
    <property type="entry name" value="RRM_euk-type"/>
</dbReference>
<dbReference type="GO" id="GO:0003723">
    <property type="term" value="F:RNA binding"/>
    <property type="evidence" value="ECO:0007669"/>
    <property type="project" value="UniProtKB-UniRule"/>
</dbReference>
<gene>
    <name evidence="5" type="ORF">HNAJ_LOCUS11985</name>
</gene>
<dbReference type="OrthoDB" id="6067113at2759"/>
<reference evidence="5 6" key="2">
    <citation type="submission" date="2018-11" db="EMBL/GenBank/DDBJ databases">
        <authorList>
            <consortium name="Pathogen Informatics"/>
        </authorList>
    </citation>
    <scope>NUCLEOTIDE SEQUENCE [LARGE SCALE GENOMIC DNA]</scope>
</reference>
<keyword evidence="2 3" id="KW-0694">RNA-binding</keyword>
<dbReference type="SMART" id="SM00361">
    <property type="entry name" value="RRM_1"/>
    <property type="match status" value="1"/>
</dbReference>
<dbReference type="SUPFAM" id="SSF54928">
    <property type="entry name" value="RNA-binding domain, RBD"/>
    <property type="match status" value="3"/>
</dbReference>
<name>A0A0R3TVX7_RODNA</name>
<dbReference type="PROSITE" id="PS50102">
    <property type="entry name" value="RRM"/>
    <property type="match status" value="4"/>
</dbReference>
<evidence type="ECO:0000256" key="3">
    <source>
        <dbReference type="PROSITE-ProRule" id="PRU00176"/>
    </source>
</evidence>
<dbReference type="InterPro" id="IPR012677">
    <property type="entry name" value="Nucleotide-bd_a/b_plait_sf"/>
</dbReference>
<protein>
    <submittedName>
        <fullName evidence="7">Polyadenylate-binding protein 6-like</fullName>
    </submittedName>
</protein>
<proteinExistence type="predicted"/>
<keyword evidence="6" id="KW-1185">Reference proteome</keyword>
<evidence type="ECO:0000313" key="7">
    <source>
        <dbReference type="WBParaSite" id="HNAJ_0001199601-mRNA-1"/>
    </source>
</evidence>
<feature type="domain" description="RRM" evidence="4">
    <location>
        <begin position="274"/>
        <end position="355"/>
    </location>
</feature>
<feature type="domain" description="RRM" evidence="4">
    <location>
        <begin position="179"/>
        <end position="256"/>
    </location>
</feature>
<organism evidence="7">
    <name type="scientific">Rodentolepis nana</name>
    <name type="common">Dwarf tapeworm</name>
    <name type="synonym">Hymenolepis nana</name>
    <dbReference type="NCBI Taxonomy" id="102285"/>
    <lineage>
        <taxon>Eukaryota</taxon>
        <taxon>Metazoa</taxon>
        <taxon>Spiralia</taxon>
        <taxon>Lophotrochozoa</taxon>
        <taxon>Platyhelminthes</taxon>
        <taxon>Cestoda</taxon>
        <taxon>Eucestoda</taxon>
        <taxon>Cyclophyllidea</taxon>
        <taxon>Hymenolepididae</taxon>
        <taxon>Rodentolepis</taxon>
    </lineage>
</organism>
<dbReference type="Gene3D" id="3.30.70.330">
    <property type="match status" value="4"/>
</dbReference>